<organism evidence="2 3">
    <name type="scientific">Dentiscutata erythropus</name>
    <dbReference type="NCBI Taxonomy" id="1348616"/>
    <lineage>
        <taxon>Eukaryota</taxon>
        <taxon>Fungi</taxon>
        <taxon>Fungi incertae sedis</taxon>
        <taxon>Mucoromycota</taxon>
        <taxon>Glomeromycotina</taxon>
        <taxon>Glomeromycetes</taxon>
        <taxon>Diversisporales</taxon>
        <taxon>Gigasporaceae</taxon>
        <taxon>Dentiscutata</taxon>
    </lineage>
</organism>
<feature type="non-terminal residue" evidence="2">
    <location>
        <position position="1"/>
    </location>
</feature>
<dbReference type="PANTHER" id="PTHR24347">
    <property type="entry name" value="SERINE/THREONINE-PROTEIN KINASE"/>
    <property type="match status" value="1"/>
</dbReference>
<dbReference type="Gene3D" id="3.30.200.20">
    <property type="entry name" value="Phosphorylase Kinase, domain 1"/>
    <property type="match status" value="1"/>
</dbReference>
<accession>A0A9N9KCU9</accession>
<dbReference type="Proteomes" id="UP000789405">
    <property type="component" value="Unassembled WGS sequence"/>
</dbReference>
<sequence>VKTGEYYAVKVINKKLMEGREHMVRNEIAVLKRISQGHRNILTLVDYFETYNNYYAKGGELFDRICAKMYYNERDAAHIIKSVTEAVSYLHDNDIVHR</sequence>
<dbReference type="Pfam" id="PF00069">
    <property type="entry name" value="Pkinase"/>
    <property type="match status" value="1"/>
</dbReference>
<dbReference type="InterPro" id="IPR000719">
    <property type="entry name" value="Prot_kinase_dom"/>
</dbReference>
<dbReference type="AlphaFoldDB" id="A0A9N9KCU9"/>
<proteinExistence type="predicted"/>
<dbReference type="PROSITE" id="PS50011">
    <property type="entry name" value="PROTEIN_KINASE_DOM"/>
    <property type="match status" value="1"/>
</dbReference>
<feature type="non-terminal residue" evidence="2">
    <location>
        <position position="98"/>
    </location>
</feature>
<dbReference type="GO" id="GO:0005524">
    <property type="term" value="F:ATP binding"/>
    <property type="evidence" value="ECO:0007669"/>
    <property type="project" value="InterPro"/>
</dbReference>
<name>A0A9N9KCU9_9GLOM</name>
<dbReference type="InterPro" id="IPR011009">
    <property type="entry name" value="Kinase-like_dom_sf"/>
</dbReference>
<feature type="domain" description="Protein kinase" evidence="1">
    <location>
        <begin position="1"/>
        <end position="98"/>
    </location>
</feature>
<dbReference type="SUPFAM" id="SSF56112">
    <property type="entry name" value="Protein kinase-like (PK-like)"/>
    <property type="match status" value="1"/>
</dbReference>
<evidence type="ECO:0000259" key="1">
    <source>
        <dbReference type="PROSITE" id="PS50011"/>
    </source>
</evidence>
<evidence type="ECO:0000313" key="3">
    <source>
        <dbReference type="Proteomes" id="UP000789405"/>
    </source>
</evidence>
<dbReference type="OrthoDB" id="40902at2759"/>
<evidence type="ECO:0000313" key="2">
    <source>
        <dbReference type="EMBL" id="CAG8822610.1"/>
    </source>
</evidence>
<comment type="caution">
    <text evidence="2">The sequence shown here is derived from an EMBL/GenBank/DDBJ whole genome shotgun (WGS) entry which is preliminary data.</text>
</comment>
<dbReference type="GO" id="GO:0004672">
    <property type="term" value="F:protein kinase activity"/>
    <property type="evidence" value="ECO:0007669"/>
    <property type="project" value="InterPro"/>
</dbReference>
<dbReference type="EMBL" id="CAJVPY010062380">
    <property type="protein sequence ID" value="CAG8822610.1"/>
    <property type="molecule type" value="Genomic_DNA"/>
</dbReference>
<reference evidence="2" key="1">
    <citation type="submission" date="2021-06" db="EMBL/GenBank/DDBJ databases">
        <authorList>
            <person name="Kallberg Y."/>
            <person name="Tangrot J."/>
            <person name="Rosling A."/>
        </authorList>
    </citation>
    <scope>NUCLEOTIDE SEQUENCE</scope>
    <source>
        <strain evidence="2">MA453B</strain>
    </source>
</reference>
<keyword evidence="3" id="KW-1185">Reference proteome</keyword>
<gene>
    <name evidence="2" type="ORF">DERYTH_LOCUS27335</name>
</gene>
<dbReference type="Gene3D" id="1.10.510.10">
    <property type="entry name" value="Transferase(Phosphotransferase) domain 1"/>
    <property type="match status" value="1"/>
</dbReference>
<protein>
    <submittedName>
        <fullName evidence="2">26394_t:CDS:1</fullName>
    </submittedName>
</protein>